<reference evidence="1" key="1">
    <citation type="journal article" date="2014" name="Front. Microbiol.">
        <title>High frequency of phylogenetically diverse reductive dehalogenase-homologous genes in deep subseafloor sedimentary metagenomes.</title>
        <authorList>
            <person name="Kawai M."/>
            <person name="Futagami T."/>
            <person name="Toyoda A."/>
            <person name="Takaki Y."/>
            <person name="Nishi S."/>
            <person name="Hori S."/>
            <person name="Arai W."/>
            <person name="Tsubouchi T."/>
            <person name="Morono Y."/>
            <person name="Uchiyama I."/>
            <person name="Ito T."/>
            <person name="Fujiyama A."/>
            <person name="Inagaki F."/>
            <person name="Takami H."/>
        </authorList>
    </citation>
    <scope>NUCLEOTIDE SEQUENCE</scope>
    <source>
        <strain evidence="1">Expedition CK06-06</strain>
    </source>
</reference>
<accession>X1KAT7</accession>
<protein>
    <submittedName>
        <fullName evidence="1">Uncharacterized protein</fullName>
    </submittedName>
</protein>
<name>X1KAT7_9ZZZZ</name>
<feature type="non-terminal residue" evidence="1">
    <location>
        <position position="1"/>
    </location>
</feature>
<proteinExistence type="predicted"/>
<evidence type="ECO:0000313" key="1">
    <source>
        <dbReference type="EMBL" id="GAI04132.1"/>
    </source>
</evidence>
<gene>
    <name evidence="1" type="ORF">S06H3_21227</name>
</gene>
<dbReference type="EMBL" id="BARV01011118">
    <property type="protein sequence ID" value="GAI04132.1"/>
    <property type="molecule type" value="Genomic_DNA"/>
</dbReference>
<organism evidence="1">
    <name type="scientific">marine sediment metagenome</name>
    <dbReference type="NCBI Taxonomy" id="412755"/>
    <lineage>
        <taxon>unclassified sequences</taxon>
        <taxon>metagenomes</taxon>
        <taxon>ecological metagenomes</taxon>
    </lineage>
</organism>
<comment type="caution">
    <text evidence="1">The sequence shown here is derived from an EMBL/GenBank/DDBJ whole genome shotgun (WGS) entry which is preliminary data.</text>
</comment>
<sequence>AKRVCVICALVFWAIGILGCSASAQQVTPREAEQFYESLAWHYGPVIHQGAASDQDYITAFDFDGDWIGNNNWENQPTGDLSAYAYYSVIESKTHWFLFYSLFHPRDYTYEDCATSGGCHENDLESIQLTVEKDGTPFGKPKTLETLAHDSIYLYTFDETVGSGFLRVAGTAELEDGHPLVYVEALGHGIYGHKGASSSIYYFPRLLGGGTLTYRVGEQAEVPESTKDENISYKLISIYATLWPRRDSIGDGKTFDRP</sequence>
<feature type="non-terminal residue" evidence="1">
    <location>
        <position position="258"/>
    </location>
</feature>
<dbReference type="AlphaFoldDB" id="X1KAT7"/>